<comment type="caution">
    <text evidence="1">The sequence shown here is derived from an EMBL/GenBank/DDBJ whole genome shotgun (WGS) entry which is preliminary data.</text>
</comment>
<dbReference type="EMBL" id="JAOZYC010000207">
    <property type="protein sequence ID" value="MEB8344104.1"/>
    <property type="molecule type" value="Genomic_DNA"/>
</dbReference>
<dbReference type="RefSeq" id="WP_326023948.1">
    <property type="nucleotide sequence ID" value="NZ_JAOZYC010000207.1"/>
</dbReference>
<sequence>MTVGAVAMVFPCTPDGGTEQFSDESTAVTWLAPDDAMAAMREAYSIRIADALTGDMAPRIRTHDGRKLTDQTSS</sequence>
<dbReference type="Proteomes" id="UP001354931">
    <property type="component" value="Unassembled WGS sequence"/>
</dbReference>
<proteinExistence type="predicted"/>
<keyword evidence="2" id="KW-1185">Reference proteome</keyword>
<accession>A0ABU6FJU0</accession>
<organism evidence="1 2">
    <name type="scientific">Streptomyces endophyticus</name>
    <dbReference type="NCBI Taxonomy" id="714166"/>
    <lineage>
        <taxon>Bacteria</taxon>
        <taxon>Bacillati</taxon>
        <taxon>Actinomycetota</taxon>
        <taxon>Actinomycetes</taxon>
        <taxon>Kitasatosporales</taxon>
        <taxon>Streptomycetaceae</taxon>
        <taxon>Streptomyces</taxon>
    </lineage>
</organism>
<evidence type="ECO:0008006" key="3">
    <source>
        <dbReference type="Google" id="ProtNLM"/>
    </source>
</evidence>
<evidence type="ECO:0000313" key="1">
    <source>
        <dbReference type="EMBL" id="MEB8344104.1"/>
    </source>
</evidence>
<reference evidence="1 2" key="1">
    <citation type="submission" date="2022-10" db="EMBL/GenBank/DDBJ databases">
        <authorList>
            <person name="Xie J."/>
            <person name="Shen N."/>
        </authorList>
    </citation>
    <scope>NUCLEOTIDE SEQUENCE [LARGE SCALE GENOMIC DNA]</scope>
    <source>
        <strain evidence="1 2">YIM65594</strain>
    </source>
</reference>
<protein>
    <recommendedName>
        <fullName evidence="3">NUDIX hydrolase</fullName>
    </recommendedName>
</protein>
<name>A0ABU6FJU0_9ACTN</name>
<gene>
    <name evidence="1" type="ORF">OKJ99_42180</name>
</gene>
<evidence type="ECO:0000313" key="2">
    <source>
        <dbReference type="Proteomes" id="UP001354931"/>
    </source>
</evidence>